<feature type="domain" description="RNA polymerase Rpb4/RPC9 core" evidence="4">
    <location>
        <begin position="28"/>
        <end position="174"/>
    </location>
</feature>
<dbReference type="GO" id="GO:0000166">
    <property type="term" value="F:nucleotide binding"/>
    <property type="evidence" value="ECO:0007669"/>
    <property type="project" value="InterPro"/>
</dbReference>
<dbReference type="InterPro" id="IPR010997">
    <property type="entry name" value="HRDC-like_sf"/>
</dbReference>
<protein>
    <submittedName>
        <fullName evidence="5">Related to Rpb4-16 kD subunit of DNA-directed RNA polymerase II</fullName>
    </submittedName>
</protein>
<dbReference type="EMBL" id="LT795070">
    <property type="protein sequence ID" value="SJX65330.1"/>
    <property type="molecule type" value="Genomic_DNA"/>
</dbReference>
<dbReference type="GO" id="GO:0006352">
    <property type="term" value="P:DNA-templated transcription initiation"/>
    <property type="evidence" value="ECO:0007669"/>
    <property type="project" value="InterPro"/>
</dbReference>
<dbReference type="InterPro" id="IPR006590">
    <property type="entry name" value="RNA_pol_Rpb4/RPC9_core"/>
</dbReference>
<dbReference type="AlphaFoldDB" id="A0A2N8UKJ6"/>
<keyword evidence="5" id="KW-0804">Transcription</keyword>
<evidence type="ECO:0000313" key="5">
    <source>
        <dbReference type="EMBL" id="SJX65330.1"/>
    </source>
</evidence>
<organism evidence="5 6">
    <name type="scientific">Sporisorium reilianum f. sp. reilianum</name>
    <dbReference type="NCBI Taxonomy" id="72559"/>
    <lineage>
        <taxon>Eukaryota</taxon>
        <taxon>Fungi</taxon>
        <taxon>Dikarya</taxon>
        <taxon>Basidiomycota</taxon>
        <taxon>Ustilaginomycotina</taxon>
        <taxon>Ustilaginomycetes</taxon>
        <taxon>Ustilaginales</taxon>
        <taxon>Ustilaginaceae</taxon>
        <taxon>Sporisorium</taxon>
    </lineage>
</organism>
<dbReference type="InterPro" id="IPR005574">
    <property type="entry name" value="Rpb4/RPC9"/>
</dbReference>
<gene>
    <name evidence="5" type="ORF">SRS1_15600</name>
</gene>
<dbReference type="InterPro" id="IPR045222">
    <property type="entry name" value="Rpb4-like"/>
</dbReference>
<reference evidence="5 6" key="1">
    <citation type="submission" date="2017-02" db="EMBL/GenBank/DDBJ databases">
        <authorList>
            <person name="Peterson S.W."/>
        </authorList>
    </citation>
    <scope>NUCLEOTIDE SEQUENCE [LARGE SCALE GENOMIC DNA]</scope>
    <source>
        <strain evidence="5 6">SRS1_H2-8</strain>
    </source>
</reference>
<evidence type="ECO:0000256" key="3">
    <source>
        <dbReference type="ARBA" id="ARBA00025724"/>
    </source>
</evidence>
<sequence length="174" mass="19318">MQAHDVGRDRRHRGMIEDEDAAIGKLGTEFDDVGCLLISEVELVFSQPDSLGSSATEAGAGGRDEVATAVFSKTKDYVSEFSRYKDPNTIREIRELLLKHAKLDDRLVDEHGNELPDDDTPDGLQLTQFEMAQLANLCITEVDEAKALIPTLATRDDALLDSLLQELDNIRRFS</sequence>
<keyword evidence="5" id="KW-0240">DNA-directed RNA polymerase</keyword>
<evidence type="ECO:0000256" key="1">
    <source>
        <dbReference type="ARBA" id="ARBA00004123"/>
    </source>
</evidence>
<proteinExistence type="inferred from homology"/>
<comment type="subcellular location">
    <subcellularLocation>
        <location evidence="1">Nucleus</location>
    </subcellularLocation>
</comment>
<dbReference type="PANTHER" id="PTHR21297">
    <property type="entry name" value="DNA-DIRECTED RNA POLYMERASE II"/>
    <property type="match status" value="1"/>
</dbReference>
<dbReference type="SUPFAM" id="SSF47819">
    <property type="entry name" value="HRDC-like"/>
    <property type="match status" value="1"/>
</dbReference>
<dbReference type="SMART" id="SM00657">
    <property type="entry name" value="RPOL4c"/>
    <property type="match status" value="1"/>
</dbReference>
<dbReference type="GO" id="GO:0005634">
    <property type="term" value="C:nucleus"/>
    <property type="evidence" value="ECO:0007669"/>
    <property type="project" value="UniProtKB-SubCell"/>
</dbReference>
<comment type="similarity">
    <text evidence="3">Belongs to the eukaryotic RPB4 RNA polymerase subunit family.</text>
</comment>
<evidence type="ECO:0000256" key="2">
    <source>
        <dbReference type="ARBA" id="ARBA00023242"/>
    </source>
</evidence>
<dbReference type="GO" id="GO:0000428">
    <property type="term" value="C:DNA-directed RNA polymerase complex"/>
    <property type="evidence" value="ECO:0007669"/>
    <property type="project" value="UniProtKB-KW"/>
</dbReference>
<evidence type="ECO:0000313" key="6">
    <source>
        <dbReference type="Proteomes" id="UP000239563"/>
    </source>
</evidence>
<evidence type="ECO:0000259" key="4">
    <source>
        <dbReference type="SMART" id="SM00657"/>
    </source>
</evidence>
<name>A0A2N8UKJ6_9BASI</name>
<dbReference type="InterPro" id="IPR038324">
    <property type="entry name" value="Rpb4/RPC9_sf"/>
</dbReference>
<keyword evidence="2" id="KW-0539">Nucleus</keyword>
<dbReference type="Proteomes" id="UP000239563">
    <property type="component" value="Chromosome XVII"/>
</dbReference>
<dbReference type="Gene3D" id="1.20.1250.40">
    <property type="match status" value="1"/>
</dbReference>
<accession>A0A2N8UKJ6</accession>
<dbReference type="Pfam" id="PF03874">
    <property type="entry name" value="RNA_pol_Rpb4"/>
    <property type="match status" value="1"/>
</dbReference>
<dbReference type="FunFam" id="1.20.1250.40:FF:000019">
    <property type="entry name" value="Related to Rpb4-16 kD subunit of DNA-directed RNA polymerase II"/>
    <property type="match status" value="1"/>
</dbReference>